<dbReference type="PROSITE" id="PS51257">
    <property type="entry name" value="PROKAR_LIPOPROTEIN"/>
    <property type="match status" value="1"/>
</dbReference>
<dbReference type="RefSeq" id="WP_117455020.1">
    <property type="nucleotide sequence ID" value="NZ_CP060636.1"/>
</dbReference>
<dbReference type="EMBL" id="CP060636">
    <property type="protein sequence ID" value="QNM13191.1"/>
    <property type="molecule type" value="Genomic_DNA"/>
</dbReference>
<protein>
    <submittedName>
        <fullName evidence="3">DUF3887 domain-containing protein</fullName>
    </submittedName>
</protein>
<feature type="chain" id="PRO_5039037419" evidence="1">
    <location>
        <begin position="20"/>
        <end position="133"/>
    </location>
</feature>
<keyword evidence="4" id="KW-1185">Reference proteome</keyword>
<feature type="domain" description="DUF3887" evidence="2">
    <location>
        <begin position="39"/>
        <end position="125"/>
    </location>
</feature>
<sequence length="133" mass="14650">MKKILSICLCLGLLLGVSACSKQDSKKDDYDEEKVVALATDIIKEMNNGEYQKVLDRGSKDVKSVGTDALKEGMDTYVTPLGTFKKIGEHDCIAKDGNVTIGIIAEYEKGKVQYTLSFDQDDVMTGIYMKPVK</sequence>
<organism evidence="3 4">
    <name type="scientific">[Eubacterium] hominis</name>
    <dbReference type="NCBI Taxonomy" id="2764325"/>
    <lineage>
        <taxon>Bacteria</taxon>
        <taxon>Bacillati</taxon>
        <taxon>Bacillota</taxon>
        <taxon>Erysipelotrichia</taxon>
        <taxon>Erysipelotrichales</taxon>
        <taxon>Erysipelotrichaceae</taxon>
        <taxon>Amedibacillus</taxon>
    </lineage>
</organism>
<dbReference type="AlphaFoldDB" id="A0A7G9GQV9"/>
<evidence type="ECO:0000313" key="4">
    <source>
        <dbReference type="Proteomes" id="UP000515856"/>
    </source>
</evidence>
<feature type="signal peptide" evidence="1">
    <location>
        <begin position="1"/>
        <end position="19"/>
    </location>
</feature>
<evidence type="ECO:0000313" key="3">
    <source>
        <dbReference type="EMBL" id="QNM13191.1"/>
    </source>
</evidence>
<evidence type="ECO:0000259" key="2">
    <source>
        <dbReference type="Pfam" id="PF13026"/>
    </source>
</evidence>
<reference evidence="3 4" key="1">
    <citation type="submission" date="2020-08" db="EMBL/GenBank/DDBJ databases">
        <authorList>
            <person name="Liu C."/>
            <person name="Sun Q."/>
        </authorList>
    </citation>
    <scope>NUCLEOTIDE SEQUENCE [LARGE SCALE GENOMIC DNA]</scope>
    <source>
        <strain evidence="3 4">NSJ-61</strain>
    </source>
</reference>
<keyword evidence="1" id="KW-0732">Signal</keyword>
<accession>A0A7G9GQV9</accession>
<proteinExistence type="predicted"/>
<evidence type="ECO:0000256" key="1">
    <source>
        <dbReference type="SAM" id="SignalP"/>
    </source>
</evidence>
<dbReference type="Gene3D" id="3.10.450.590">
    <property type="match status" value="1"/>
</dbReference>
<dbReference type="Pfam" id="PF13026">
    <property type="entry name" value="DUF3887"/>
    <property type="match status" value="1"/>
</dbReference>
<dbReference type="KEGG" id="ehn:H9Q80_04360"/>
<name>A0A7G9GQV9_9FIRM</name>
<dbReference type="InterPro" id="IPR024981">
    <property type="entry name" value="DUF3887"/>
</dbReference>
<dbReference type="Proteomes" id="UP000515856">
    <property type="component" value="Chromosome"/>
</dbReference>
<gene>
    <name evidence="3" type="ORF">H9Q80_04360</name>
</gene>